<gene>
    <name evidence="1" type="ORF">HPB50_014132</name>
</gene>
<evidence type="ECO:0000313" key="1">
    <source>
        <dbReference type="EMBL" id="KAH6928315.1"/>
    </source>
</evidence>
<dbReference type="EMBL" id="CM023486">
    <property type="protein sequence ID" value="KAH6928315.1"/>
    <property type="molecule type" value="Genomic_DNA"/>
</dbReference>
<proteinExistence type="predicted"/>
<reference evidence="1" key="1">
    <citation type="submission" date="2020-05" db="EMBL/GenBank/DDBJ databases">
        <title>Large-scale comparative analyses of tick genomes elucidate their genetic diversity and vector capacities.</title>
        <authorList>
            <person name="Jia N."/>
            <person name="Wang J."/>
            <person name="Shi W."/>
            <person name="Du L."/>
            <person name="Sun Y."/>
            <person name="Zhan W."/>
            <person name="Jiang J."/>
            <person name="Wang Q."/>
            <person name="Zhang B."/>
            <person name="Ji P."/>
            <person name="Sakyi L.B."/>
            <person name="Cui X."/>
            <person name="Yuan T."/>
            <person name="Jiang B."/>
            <person name="Yang W."/>
            <person name="Lam T.T.-Y."/>
            <person name="Chang Q."/>
            <person name="Ding S."/>
            <person name="Wang X."/>
            <person name="Zhu J."/>
            <person name="Ruan X."/>
            <person name="Zhao L."/>
            <person name="Wei J."/>
            <person name="Que T."/>
            <person name="Du C."/>
            <person name="Cheng J."/>
            <person name="Dai P."/>
            <person name="Han X."/>
            <person name="Huang E."/>
            <person name="Gao Y."/>
            <person name="Liu J."/>
            <person name="Shao H."/>
            <person name="Ye R."/>
            <person name="Li L."/>
            <person name="Wei W."/>
            <person name="Wang X."/>
            <person name="Wang C."/>
            <person name="Yang T."/>
            <person name="Huo Q."/>
            <person name="Li W."/>
            <person name="Guo W."/>
            <person name="Chen H."/>
            <person name="Zhou L."/>
            <person name="Ni X."/>
            <person name="Tian J."/>
            <person name="Zhou Y."/>
            <person name="Sheng Y."/>
            <person name="Liu T."/>
            <person name="Pan Y."/>
            <person name="Xia L."/>
            <person name="Li J."/>
            <person name="Zhao F."/>
            <person name="Cao W."/>
        </authorList>
    </citation>
    <scope>NUCLEOTIDE SEQUENCE</scope>
    <source>
        <strain evidence="1">Hyas-2018</strain>
    </source>
</reference>
<name>A0ACB7S0R1_HYAAI</name>
<protein>
    <submittedName>
        <fullName evidence="1">Uncharacterized protein</fullName>
    </submittedName>
</protein>
<organism evidence="1 2">
    <name type="scientific">Hyalomma asiaticum</name>
    <name type="common">Tick</name>
    <dbReference type="NCBI Taxonomy" id="266040"/>
    <lineage>
        <taxon>Eukaryota</taxon>
        <taxon>Metazoa</taxon>
        <taxon>Ecdysozoa</taxon>
        <taxon>Arthropoda</taxon>
        <taxon>Chelicerata</taxon>
        <taxon>Arachnida</taxon>
        <taxon>Acari</taxon>
        <taxon>Parasitiformes</taxon>
        <taxon>Ixodida</taxon>
        <taxon>Ixodoidea</taxon>
        <taxon>Ixodidae</taxon>
        <taxon>Hyalomminae</taxon>
        <taxon>Hyalomma</taxon>
    </lineage>
</organism>
<comment type="caution">
    <text evidence="1">The sequence shown here is derived from an EMBL/GenBank/DDBJ whole genome shotgun (WGS) entry which is preliminary data.</text>
</comment>
<accession>A0ACB7S0R1</accession>
<evidence type="ECO:0000313" key="2">
    <source>
        <dbReference type="Proteomes" id="UP000821845"/>
    </source>
</evidence>
<sequence>MLKQGVSLVLGPRTPSVVSVLGSTCSAFHVPHVQTSWSAPVADPASGQSQFSVNVYPHPDVLSRAYVDLALKTSRWKSVTVFLFYDGQPVRLNDAMFAESNGFVRMKDVLNTSFALGAAVNLMLYRPGGGAVKTLLKRVDLAKEFNIVLDVPTERVYEFLEALPL</sequence>
<dbReference type="Proteomes" id="UP000821845">
    <property type="component" value="Chromosome 6"/>
</dbReference>
<keyword evidence="2" id="KW-1185">Reference proteome</keyword>